<feature type="region of interest" description="Disordered" evidence="6">
    <location>
        <begin position="184"/>
        <end position="208"/>
    </location>
</feature>
<dbReference type="OrthoDB" id="1878996at2759"/>
<feature type="compositionally biased region" description="Basic residues" evidence="6">
    <location>
        <begin position="187"/>
        <end position="203"/>
    </location>
</feature>
<comment type="similarity">
    <text evidence="5">Belongs to the ROH1 family.</text>
</comment>
<dbReference type="Pfam" id="PF05633">
    <property type="entry name" value="ROH1-like"/>
    <property type="match status" value="1"/>
</dbReference>
<evidence type="ECO:0000256" key="4">
    <source>
        <dbReference type="ARBA" id="ARBA00023136"/>
    </source>
</evidence>
<evidence type="ECO:0000256" key="1">
    <source>
        <dbReference type="ARBA" id="ARBA00004167"/>
    </source>
</evidence>
<accession>A0A9Q1N036</accession>
<organism evidence="8 9">
    <name type="scientific">Anisodus acutangulus</name>
    <dbReference type="NCBI Taxonomy" id="402998"/>
    <lineage>
        <taxon>Eukaryota</taxon>
        <taxon>Viridiplantae</taxon>
        <taxon>Streptophyta</taxon>
        <taxon>Embryophyta</taxon>
        <taxon>Tracheophyta</taxon>
        <taxon>Spermatophyta</taxon>
        <taxon>Magnoliopsida</taxon>
        <taxon>eudicotyledons</taxon>
        <taxon>Gunneridae</taxon>
        <taxon>Pentapetalae</taxon>
        <taxon>asterids</taxon>
        <taxon>lamiids</taxon>
        <taxon>Solanales</taxon>
        <taxon>Solanaceae</taxon>
        <taxon>Solanoideae</taxon>
        <taxon>Hyoscyameae</taxon>
        <taxon>Anisodus</taxon>
    </lineage>
</organism>
<comment type="subcellular location">
    <subcellularLocation>
        <location evidence="1">Membrane</location>
        <topology evidence="1">Single-pass membrane protein</topology>
    </subcellularLocation>
</comment>
<name>A0A9Q1N036_9SOLA</name>
<comment type="caution">
    <text evidence="8">The sequence shown here is derived from an EMBL/GenBank/DDBJ whole genome shotgun (WGS) entry which is preliminary data.</text>
</comment>
<protein>
    <submittedName>
        <fullName evidence="8">Uncharacterized protein</fullName>
    </submittedName>
</protein>
<evidence type="ECO:0000256" key="6">
    <source>
        <dbReference type="SAM" id="MobiDB-lite"/>
    </source>
</evidence>
<dbReference type="AlphaFoldDB" id="A0A9Q1N036"/>
<sequence length="429" mass="48596">MPSSDSHGSSMPFASFRRSIMSIRSEHQVHSLELNHNSNIQEIDEEGFQKLVSTRFQELSVASADEFLSIAWIQKLLEVFTCCQEEFRIVLCKNKELLLKSPQDKLLSDYFDRTIKALDICNAARDGIGKIRLWQKHLEIVVSALDSQQKMIGEGQLRRTRKSLMDLALVMLVEKETGSVFSQRNRSFGRHNKTKDHQRRPSGHSRSLSWSVSQSWSASKQLQSIASHLVAPRGHEIAATNGIASLIFTMNFILLFVLWVLVAALPCQDRSLQIHFAIPRQFSWSNALWLLHGRIMDEAKKPERHNSNGLLKEIYQLEKCVHHLTDLIDSAQLPFSEDQMEEVKLGGQDLSAVCEVLKTGLYPLERHLKEVFRKIISCRAEGLELMGKVKGNKSSNCGFSRYSYLLSGINGCWIVASALGNMILQDSNS</sequence>
<evidence type="ECO:0000313" key="8">
    <source>
        <dbReference type="EMBL" id="KAJ8572561.1"/>
    </source>
</evidence>
<evidence type="ECO:0000313" key="9">
    <source>
        <dbReference type="Proteomes" id="UP001152561"/>
    </source>
</evidence>
<feature type="transmembrane region" description="Helical" evidence="7">
    <location>
        <begin position="243"/>
        <end position="265"/>
    </location>
</feature>
<keyword evidence="2 7" id="KW-0812">Transmembrane</keyword>
<dbReference type="GO" id="GO:0016020">
    <property type="term" value="C:membrane"/>
    <property type="evidence" value="ECO:0007669"/>
    <property type="project" value="UniProtKB-SubCell"/>
</dbReference>
<feature type="transmembrane region" description="Helical" evidence="7">
    <location>
        <begin position="402"/>
        <end position="424"/>
    </location>
</feature>
<evidence type="ECO:0000256" key="2">
    <source>
        <dbReference type="ARBA" id="ARBA00022692"/>
    </source>
</evidence>
<reference evidence="9" key="1">
    <citation type="journal article" date="2023" name="Proc. Natl. Acad. Sci. U.S.A.">
        <title>Genomic and structural basis for evolution of tropane alkaloid biosynthesis.</title>
        <authorList>
            <person name="Wanga Y.-J."/>
            <person name="Taina T."/>
            <person name="Yua J.-Y."/>
            <person name="Lia J."/>
            <person name="Xua B."/>
            <person name="Chenc J."/>
            <person name="D'Auriad J.C."/>
            <person name="Huanga J.-P."/>
            <person name="Huanga S.-X."/>
        </authorList>
    </citation>
    <scope>NUCLEOTIDE SEQUENCE [LARGE SCALE GENOMIC DNA]</scope>
    <source>
        <strain evidence="9">cv. KIB-2019</strain>
    </source>
</reference>
<dbReference type="PANTHER" id="PTHR31509">
    <property type="entry name" value="BPS1-LIKE PROTEIN"/>
    <property type="match status" value="1"/>
</dbReference>
<dbReference type="EMBL" id="JAJAGQ010000001">
    <property type="protein sequence ID" value="KAJ8572561.1"/>
    <property type="molecule type" value="Genomic_DNA"/>
</dbReference>
<keyword evidence="4 7" id="KW-0472">Membrane</keyword>
<keyword evidence="3 7" id="KW-1133">Transmembrane helix</keyword>
<dbReference type="Proteomes" id="UP001152561">
    <property type="component" value="Unassembled WGS sequence"/>
</dbReference>
<keyword evidence="9" id="KW-1185">Reference proteome</keyword>
<evidence type="ECO:0000256" key="5">
    <source>
        <dbReference type="ARBA" id="ARBA00035114"/>
    </source>
</evidence>
<dbReference type="InterPro" id="IPR008511">
    <property type="entry name" value="ROH1-like"/>
</dbReference>
<evidence type="ECO:0000256" key="3">
    <source>
        <dbReference type="ARBA" id="ARBA00022989"/>
    </source>
</evidence>
<gene>
    <name evidence="8" type="ORF">K7X08_009072</name>
</gene>
<evidence type="ECO:0000256" key="7">
    <source>
        <dbReference type="SAM" id="Phobius"/>
    </source>
</evidence>
<proteinExistence type="inferred from homology"/>